<dbReference type="SUPFAM" id="SSF51206">
    <property type="entry name" value="cAMP-binding domain-like"/>
    <property type="match status" value="1"/>
</dbReference>
<dbReference type="Pfam" id="PF00571">
    <property type="entry name" value="CBS"/>
    <property type="match status" value="2"/>
</dbReference>
<sequence>MRDVAEFLQGWPPFDALSAEELQRVADAAEVEYLPAGTVLIEQGEAPVEHLRVVRRGALDIVHDGRVLDELGVGELFGQASMLSGLPARFSVVAAEDTLCYRIPAAAARPVLTQPAGLRFVARSLLADPVPRRHDVEPVVDAAHRAVADLLRTEPVVCAPGTPVREAAERMTEVGATAAVVAVRGGELGIVTDRDLRARVVARGVATDTPVEEVMSFPAHTVAADGMSGEVLLDMLERGIRHLPVLSPDGRVLGVLEDADLLAAAPRSSFHLRSAIARARTVQDLVAASAQLRPAVLALHDARVAATDIAGIHSVVSDALTRRLVQLTVAEVGEPSVPFTWLALGSLARREAVPSSDVDSALVWYGAADEAMQAELRAVAEAVVAGLEACGFPADTKGAVAAAPLFMRSYAGWRAAAQSWLADPTQEAALVLVSLMVDGRPVWGIRNGPALPEVFRDARRHPGFLTLLARFALGHRPPTGFLRDFVVEHGGEHAGRLDLKRGGLQPIVDLARWAGMAAGVTSASTPARLRAAAEAGTLPADDVRTLREAFDLVLELRLDHQVEQLRAGRRPDDHLAPADLDPVTRGALKEAFRAVSAVQRRLAGQLRQGVV</sequence>
<protein>
    <submittedName>
        <fullName evidence="5">CBS domain-containing protein</fullName>
    </submittedName>
</protein>
<dbReference type="RefSeq" id="WP_175479674.1">
    <property type="nucleotide sequence ID" value="NZ_FNHE01000012.1"/>
</dbReference>
<organism evidence="5 6">
    <name type="scientific">Geodermatophilus siccatus</name>
    <dbReference type="NCBI Taxonomy" id="1137991"/>
    <lineage>
        <taxon>Bacteria</taxon>
        <taxon>Bacillati</taxon>
        <taxon>Actinomycetota</taxon>
        <taxon>Actinomycetes</taxon>
        <taxon>Geodermatophilales</taxon>
        <taxon>Geodermatophilaceae</taxon>
        <taxon>Geodermatophilus</taxon>
    </lineage>
</organism>
<dbReference type="InterPro" id="IPR005105">
    <property type="entry name" value="GlnD_Uridyltrans_N"/>
</dbReference>
<dbReference type="Gene3D" id="3.10.580.10">
    <property type="entry name" value="CBS-domain"/>
    <property type="match status" value="1"/>
</dbReference>
<evidence type="ECO:0000313" key="6">
    <source>
        <dbReference type="Proteomes" id="UP000198680"/>
    </source>
</evidence>
<evidence type="ECO:0000256" key="1">
    <source>
        <dbReference type="ARBA" id="ARBA00023122"/>
    </source>
</evidence>
<reference evidence="6" key="1">
    <citation type="submission" date="2016-10" db="EMBL/GenBank/DDBJ databases">
        <authorList>
            <person name="Varghese N."/>
            <person name="Submissions S."/>
        </authorList>
    </citation>
    <scope>NUCLEOTIDE SEQUENCE [LARGE SCALE GENOMIC DNA]</scope>
    <source>
        <strain evidence="6">DSM 45419</strain>
    </source>
</reference>
<feature type="domain" description="CBS" evidence="4">
    <location>
        <begin position="151"/>
        <end position="207"/>
    </location>
</feature>
<keyword evidence="1 2" id="KW-0129">CBS domain</keyword>
<dbReference type="Proteomes" id="UP000198680">
    <property type="component" value="Unassembled WGS sequence"/>
</dbReference>
<dbReference type="InterPro" id="IPR014710">
    <property type="entry name" value="RmlC-like_jellyroll"/>
</dbReference>
<dbReference type="Gene3D" id="2.60.120.10">
    <property type="entry name" value="Jelly Rolls"/>
    <property type="match status" value="1"/>
</dbReference>
<dbReference type="InterPro" id="IPR018821">
    <property type="entry name" value="DUF294_put_nucleoTrafse_sb-bd"/>
</dbReference>
<dbReference type="InterPro" id="IPR051257">
    <property type="entry name" value="Diverse_CBS-Domain"/>
</dbReference>
<keyword evidence="6" id="KW-1185">Reference proteome</keyword>
<dbReference type="SMART" id="SM00100">
    <property type="entry name" value="cNMP"/>
    <property type="match status" value="1"/>
</dbReference>
<evidence type="ECO:0000256" key="2">
    <source>
        <dbReference type="PROSITE-ProRule" id="PRU00703"/>
    </source>
</evidence>
<dbReference type="PANTHER" id="PTHR43080">
    <property type="entry name" value="CBS DOMAIN-CONTAINING PROTEIN CBSX3, MITOCHONDRIAL"/>
    <property type="match status" value="1"/>
</dbReference>
<feature type="domain" description="CBS" evidence="4">
    <location>
        <begin position="215"/>
        <end position="274"/>
    </location>
</feature>
<proteinExistence type="predicted"/>
<gene>
    <name evidence="5" type="ORF">SAMN05660642_04158</name>
</gene>
<feature type="domain" description="Cyclic nucleotide-binding" evidence="3">
    <location>
        <begin position="13"/>
        <end position="112"/>
    </location>
</feature>
<accession>A0A1G9YZ85</accession>
<evidence type="ECO:0000259" key="4">
    <source>
        <dbReference type="PROSITE" id="PS51371"/>
    </source>
</evidence>
<dbReference type="AlphaFoldDB" id="A0A1G9YZ85"/>
<dbReference type="STRING" id="1137991.SAMN05660642_04158"/>
<dbReference type="InterPro" id="IPR000644">
    <property type="entry name" value="CBS_dom"/>
</dbReference>
<dbReference type="Pfam" id="PF00027">
    <property type="entry name" value="cNMP_binding"/>
    <property type="match status" value="1"/>
</dbReference>
<dbReference type="InterPro" id="IPR000595">
    <property type="entry name" value="cNMP-bd_dom"/>
</dbReference>
<evidence type="ECO:0000313" key="5">
    <source>
        <dbReference type="EMBL" id="SDN13656.1"/>
    </source>
</evidence>
<dbReference type="InterPro" id="IPR046342">
    <property type="entry name" value="CBS_dom_sf"/>
</dbReference>
<dbReference type="PROSITE" id="PS51371">
    <property type="entry name" value="CBS"/>
    <property type="match status" value="2"/>
</dbReference>
<dbReference type="Pfam" id="PF10335">
    <property type="entry name" value="DUF294_C"/>
    <property type="match status" value="1"/>
</dbReference>
<name>A0A1G9YZ85_9ACTN</name>
<dbReference type="SUPFAM" id="SSF54631">
    <property type="entry name" value="CBS-domain pair"/>
    <property type="match status" value="1"/>
</dbReference>
<dbReference type="CDD" id="cd05401">
    <property type="entry name" value="NT_GlnE_GlnD_like"/>
    <property type="match status" value="1"/>
</dbReference>
<dbReference type="EMBL" id="FNHE01000012">
    <property type="protein sequence ID" value="SDN13656.1"/>
    <property type="molecule type" value="Genomic_DNA"/>
</dbReference>
<dbReference type="Pfam" id="PF03445">
    <property type="entry name" value="DUF294"/>
    <property type="match status" value="1"/>
</dbReference>
<dbReference type="SMART" id="SM00116">
    <property type="entry name" value="CBS"/>
    <property type="match status" value="2"/>
</dbReference>
<dbReference type="PANTHER" id="PTHR43080:SF2">
    <property type="entry name" value="CBS DOMAIN-CONTAINING PROTEIN"/>
    <property type="match status" value="1"/>
</dbReference>
<dbReference type="PROSITE" id="PS50042">
    <property type="entry name" value="CNMP_BINDING_3"/>
    <property type="match status" value="1"/>
</dbReference>
<evidence type="ECO:0000259" key="3">
    <source>
        <dbReference type="PROSITE" id="PS50042"/>
    </source>
</evidence>
<dbReference type="GO" id="GO:0008773">
    <property type="term" value="F:[protein-PII] uridylyltransferase activity"/>
    <property type="evidence" value="ECO:0007669"/>
    <property type="project" value="InterPro"/>
</dbReference>
<dbReference type="CDD" id="cd00038">
    <property type="entry name" value="CAP_ED"/>
    <property type="match status" value="1"/>
</dbReference>
<dbReference type="InterPro" id="IPR018490">
    <property type="entry name" value="cNMP-bd_dom_sf"/>
</dbReference>